<evidence type="ECO:0000256" key="1">
    <source>
        <dbReference type="SAM" id="MobiDB-lite"/>
    </source>
</evidence>
<feature type="transmembrane region" description="Helical" evidence="2">
    <location>
        <begin position="146"/>
        <end position="165"/>
    </location>
</feature>
<evidence type="ECO:0000256" key="2">
    <source>
        <dbReference type="SAM" id="Phobius"/>
    </source>
</evidence>
<feature type="transmembrane region" description="Helical" evidence="2">
    <location>
        <begin position="177"/>
        <end position="195"/>
    </location>
</feature>
<dbReference type="EMBL" id="CP075371">
    <property type="protein sequence ID" value="QVT78143.1"/>
    <property type="molecule type" value="Genomic_DNA"/>
</dbReference>
<feature type="transmembrane region" description="Helical" evidence="2">
    <location>
        <begin position="200"/>
        <end position="220"/>
    </location>
</feature>
<keyword evidence="2" id="KW-0472">Membrane</keyword>
<dbReference type="RefSeq" id="WP_214057767.1">
    <property type="nucleotide sequence ID" value="NZ_BAAAHS010000005.1"/>
</dbReference>
<keyword evidence="4" id="KW-1185">Reference proteome</keyword>
<evidence type="ECO:0000313" key="3">
    <source>
        <dbReference type="EMBL" id="QVT78143.1"/>
    </source>
</evidence>
<feature type="transmembrane region" description="Helical" evidence="2">
    <location>
        <begin position="232"/>
        <end position="250"/>
    </location>
</feature>
<name>A0ABX8EGA9_9ACTN</name>
<reference evidence="3 4" key="1">
    <citation type="submission" date="2021-05" db="EMBL/GenBank/DDBJ databases">
        <title>Complete genome of Nocardioides aquaticus KCTC 9944T isolated from meromictic and hypersaline Ekho Lake, Antarctica.</title>
        <authorList>
            <person name="Hwang K."/>
            <person name="Kim K.M."/>
            <person name="Choe H."/>
        </authorList>
    </citation>
    <scope>NUCLEOTIDE SEQUENCE [LARGE SCALE GENOMIC DNA]</scope>
    <source>
        <strain evidence="3 4">KCTC 9944</strain>
    </source>
</reference>
<dbReference type="Proteomes" id="UP000679307">
    <property type="component" value="Chromosome"/>
</dbReference>
<proteinExistence type="predicted"/>
<evidence type="ECO:0000313" key="4">
    <source>
        <dbReference type="Proteomes" id="UP000679307"/>
    </source>
</evidence>
<keyword evidence="2" id="KW-0812">Transmembrane</keyword>
<sequence length="256" mass="26441">MSARTNPGDRNRAGRQAQRWEDPDAGDDVSYVGPSHTVRPRWSWSGLALLVLGGVVAGVGVAITLVWLIAVGAVVLAVGAFAALKGNLFYDIEGVSLSQEGAKTVAPGATALVDDGEMRTEVAEEEHELARIRTREGVRPTLRKPAAGLLVALGAWLVLTQGVWYSESDPSGRDGTYRALAAGLALLLPGTYLLLKRSSVVAAAVCLVAGVGLVLGGLLAGTSDVRGPVNEIICGVLVLLAAPVAALPALKGRPRA</sequence>
<protein>
    <submittedName>
        <fullName evidence="3">Uncharacterized protein</fullName>
    </submittedName>
</protein>
<gene>
    <name evidence="3" type="ORF">ENKNEFLB_00516</name>
</gene>
<feature type="region of interest" description="Disordered" evidence="1">
    <location>
        <begin position="1"/>
        <end position="28"/>
    </location>
</feature>
<organism evidence="3 4">
    <name type="scientific">Nocardioides aquaticus</name>
    <dbReference type="NCBI Taxonomy" id="160826"/>
    <lineage>
        <taxon>Bacteria</taxon>
        <taxon>Bacillati</taxon>
        <taxon>Actinomycetota</taxon>
        <taxon>Actinomycetes</taxon>
        <taxon>Propionibacteriales</taxon>
        <taxon>Nocardioidaceae</taxon>
        <taxon>Nocardioides</taxon>
    </lineage>
</organism>
<feature type="transmembrane region" description="Helical" evidence="2">
    <location>
        <begin position="42"/>
        <end position="59"/>
    </location>
</feature>
<feature type="compositionally biased region" description="Basic and acidic residues" evidence="1">
    <location>
        <begin position="7"/>
        <end position="22"/>
    </location>
</feature>
<keyword evidence="2" id="KW-1133">Transmembrane helix</keyword>
<accession>A0ABX8EGA9</accession>
<feature type="transmembrane region" description="Helical" evidence="2">
    <location>
        <begin position="65"/>
        <end position="84"/>
    </location>
</feature>